<dbReference type="PANTHER" id="PTHR30269:SF0">
    <property type="entry name" value="MEMBRANE TRANSPORTER PROTEIN YFCA-RELATED"/>
    <property type="match status" value="1"/>
</dbReference>
<name>X0PPE8_9LACO</name>
<organism evidence="9 10">
    <name type="scientific">Agrilactobacillus composti DSM 18527 = JCM 14202</name>
    <dbReference type="NCBI Taxonomy" id="1423734"/>
    <lineage>
        <taxon>Bacteria</taxon>
        <taxon>Bacillati</taxon>
        <taxon>Bacillota</taxon>
        <taxon>Bacilli</taxon>
        <taxon>Lactobacillales</taxon>
        <taxon>Lactobacillaceae</taxon>
        <taxon>Agrilactobacillus</taxon>
    </lineage>
</organism>
<proteinExistence type="inferred from homology"/>
<feature type="transmembrane region" description="Helical" evidence="8">
    <location>
        <begin position="142"/>
        <end position="175"/>
    </location>
</feature>
<dbReference type="InterPro" id="IPR052017">
    <property type="entry name" value="TSUP"/>
</dbReference>
<sequence>MMTFFWTFIFLVSAGLVGGLLQSTAGLASLATYPALLAAGLPPVIANVTNTTGLIFSGFSSILSSTKELKHHGKQIAVLVILALVGSIGGSALLLIAPATSFEKAVPFFILAAGILLLVSGRRPNTAKNTAPTNTSEPRSKLVAILSGLGILFVGAYTGYFGAAAGVISLALLSLVTTEQFLVVNAMKNVIAFTGNFVATVIFIFRAHIEWLYVLPLGIGLFIGGYLGPIIVRHVNVALLRLLIALAAFGLASYLFVTAYF</sequence>
<feature type="transmembrane region" description="Helical" evidence="8">
    <location>
        <begin position="238"/>
        <end position="257"/>
    </location>
</feature>
<comment type="similarity">
    <text evidence="2 8">Belongs to the 4-toluene sulfonate uptake permease (TSUP) (TC 2.A.102) family.</text>
</comment>
<evidence type="ECO:0000256" key="3">
    <source>
        <dbReference type="ARBA" id="ARBA00022448"/>
    </source>
</evidence>
<evidence type="ECO:0000313" key="9">
    <source>
        <dbReference type="EMBL" id="KRM30410.1"/>
    </source>
</evidence>
<dbReference type="AlphaFoldDB" id="X0PPE8"/>
<comment type="subcellular location">
    <subcellularLocation>
        <location evidence="1 8">Cell membrane</location>
        <topology evidence="1 8">Multi-pass membrane protein</topology>
    </subcellularLocation>
</comment>
<gene>
    <name evidence="9" type="ORF">FC83_GL001541</name>
</gene>
<evidence type="ECO:0000256" key="1">
    <source>
        <dbReference type="ARBA" id="ARBA00004651"/>
    </source>
</evidence>
<evidence type="ECO:0000313" key="10">
    <source>
        <dbReference type="Proteomes" id="UP000051236"/>
    </source>
</evidence>
<accession>X0PPE8</accession>
<keyword evidence="5 8" id="KW-0812">Transmembrane</keyword>
<keyword evidence="7 8" id="KW-0472">Membrane</keyword>
<evidence type="ECO:0000256" key="7">
    <source>
        <dbReference type="ARBA" id="ARBA00023136"/>
    </source>
</evidence>
<evidence type="ECO:0000256" key="5">
    <source>
        <dbReference type="ARBA" id="ARBA00022692"/>
    </source>
</evidence>
<dbReference type="GO" id="GO:0005886">
    <property type="term" value="C:plasma membrane"/>
    <property type="evidence" value="ECO:0007669"/>
    <property type="project" value="UniProtKB-SubCell"/>
</dbReference>
<feature type="transmembrane region" description="Helical" evidence="8">
    <location>
        <begin position="212"/>
        <end position="232"/>
    </location>
</feature>
<keyword evidence="10" id="KW-1185">Reference proteome</keyword>
<dbReference type="STRING" id="1423734.FC83_GL001541"/>
<dbReference type="Pfam" id="PF01925">
    <property type="entry name" value="TauE"/>
    <property type="match status" value="1"/>
</dbReference>
<dbReference type="InterPro" id="IPR002781">
    <property type="entry name" value="TM_pro_TauE-like"/>
</dbReference>
<comment type="caution">
    <text evidence="9">The sequence shown here is derived from an EMBL/GenBank/DDBJ whole genome shotgun (WGS) entry which is preliminary data.</text>
</comment>
<keyword evidence="6 8" id="KW-1133">Transmembrane helix</keyword>
<feature type="transmembrane region" description="Helical" evidence="8">
    <location>
        <begin position="44"/>
        <end position="64"/>
    </location>
</feature>
<dbReference type="EMBL" id="AZGA01000088">
    <property type="protein sequence ID" value="KRM30410.1"/>
    <property type="molecule type" value="Genomic_DNA"/>
</dbReference>
<reference evidence="9 10" key="1">
    <citation type="journal article" date="2015" name="Genome Announc.">
        <title>Expanding the biotechnology potential of lactobacilli through comparative genomics of 213 strains and associated genera.</title>
        <authorList>
            <person name="Sun Z."/>
            <person name="Harris H.M."/>
            <person name="McCann A."/>
            <person name="Guo C."/>
            <person name="Argimon S."/>
            <person name="Zhang W."/>
            <person name="Yang X."/>
            <person name="Jeffery I.B."/>
            <person name="Cooney J.C."/>
            <person name="Kagawa T.F."/>
            <person name="Liu W."/>
            <person name="Song Y."/>
            <person name="Salvetti E."/>
            <person name="Wrobel A."/>
            <person name="Rasinkangas P."/>
            <person name="Parkhill J."/>
            <person name="Rea M.C."/>
            <person name="O'Sullivan O."/>
            <person name="Ritari J."/>
            <person name="Douillard F.P."/>
            <person name="Paul Ross R."/>
            <person name="Yang R."/>
            <person name="Briner A.E."/>
            <person name="Felis G.E."/>
            <person name="de Vos W.M."/>
            <person name="Barrangou R."/>
            <person name="Klaenhammer T.R."/>
            <person name="Caufield P.W."/>
            <person name="Cui Y."/>
            <person name="Zhang H."/>
            <person name="O'Toole P.W."/>
        </authorList>
    </citation>
    <scope>NUCLEOTIDE SEQUENCE [LARGE SCALE GENOMIC DNA]</scope>
    <source>
        <strain evidence="9 10">DSM 18527</strain>
    </source>
</reference>
<dbReference type="eggNOG" id="COG0730">
    <property type="taxonomic scope" value="Bacteria"/>
</dbReference>
<protein>
    <recommendedName>
        <fullName evidence="8">Probable membrane transporter protein</fullName>
    </recommendedName>
</protein>
<evidence type="ECO:0000256" key="4">
    <source>
        <dbReference type="ARBA" id="ARBA00022475"/>
    </source>
</evidence>
<keyword evidence="3" id="KW-0813">Transport</keyword>
<dbReference type="Proteomes" id="UP000051236">
    <property type="component" value="Unassembled WGS sequence"/>
</dbReference>
<dbReference type="PANTHER" id="PTHR30269">
    <property type="entry name" value="TRANSMEMBRANE PROTEIN YFCA"/>
    <property type="match status" value="1"/>
</dbReference>
<evidence type="ECO:0000256" key="2">
    <source>
        <dbReference type="ARBA" id="ARBA00009142"/>
    </source>
</evidence>
<evidence type="ECO:0000256" key="8">
    <source>
        <dbReference type="RuleBase" id="RU363041"/>
    </source>
</evidence>
<evidence type="ECO:0000256" key="6">
    <source>
        <dbReference type="ARBA" id="ARBA00022989"/>
    </source>
</evidence>
<dbReference type="PATRIC" id="fig|1423734.3.peg.1559"/>
<feature type="transmembrane region" description="Helical" evidence="8">
    <location>
        <begin position="181"/>
        <end position="205"/>
    </location>
</feature>
<feature type="transmembrane region" description="Helical" evidence="8">
    <location>
        <begin position="76"/>
        <end position="99"/>
    </location>
</feature>
<feature type="transmembrane region" description="Helical" evidence="8">
    <location>
        <begin position="105"/>
        <end position="121"/>
    </location>
</feature>
<keyword evidence="4 8" id="KW-1003">Cell membrane</keyword>